<evidence type="ECO:0000313" key="7">
    <source>
        <dbReference type="EMBL" id="MFD2585387.1"/>
    </source>
</evidence>
<feature type="non-terminal residue" evidence="7">
    <location>
        <position position="871"/>
    </location>
</feature>
<accession>A0ABW5MQ37</accession>
<dbReference type="RefSeq" id="WP_377764789.1">
    <property type="nucleotide sequence ID" value="NZ_JBHULB010000002.1"/>
</dbReference>
<dbReference type="EMBL" id="JBHULB010000002">
    <property type="protein sequence ID" value="MFD2585387.1"/>
    <property type="molecule type" value="Genomic_DNA"/>
</dbReference>
<feature type="domain" description="Calx-beta" evidence="6">
    <location>
        <begin position="712"/>
        <end position="815"/>
    </location>
</feature>
<feature type="chain" id="PRO_5046794323" evidence="5">
    <location>
        <begin position="34"/>
        <end position="871"/>
    </location>
</feature>
<dbReference type="InterPro" id="IPR003644">
    <property type="entry name" value="Calx_beta"/>
</dbReference>
<dbReference type="Gene3D" id="2.60.40.3440">
    <property type="match status" value="1"/>
</dbReference>
<dbReference type="Proteomes" id="UP001597526">
    <property type="component" value="Unassembled WGS sequence"/>
</dbReference>
<organism evidence="7 8">
    <name type="scientific">Croceitalea marina</name>
    <dbReference type="NCBI Taxonomy" id="1775166"/>
    <lineage>
        <taxon>Bacteria</taxon>
        <taxon>Pseudomonadati</taxon>
        <taxon>Bacteroidota</taxon>
        <taxon>Flavobacteriia</taxon>
        <taxon>Flavobacteriales</taxon>
        <taxon>Flavobacteriaceae</taxon>
        <taxon>Croceitalea</taxon>
    </lineage>
</organism>
<feature type="domain" description="Calx-beta" evidence="6">
    <location>
        <begin position="596"/>
        <end position="698"/>
    </location>
</feature>
<dbReference type="InterPro" id="IPR026919">
    <property type="entry name" value="ADGRV1"/>
</dbReference>
<feature type="region of interest" description="Disordered" evidence="4">
    <location>
        <begin position="204"/>
        <end position="223"/>
    </location>
</feature>
<evidence type="ECO:0000313" key="8">
    <source>
        <dbReference type="Proteomes" id="UP001597526"/>
    </source>
</evidence>
<dbReference type="PANTHER" id="PTHR46682">
    <property type="entry name" value="ADHESION G-PROTEIN COUPLED RECEPTOR V1"/>
    <property type="match status" value="1"/>
</dbReference>
<name>A0ABW5MQ37_9FLAO</name>
<dbReference type="InterPro" id="IPR038081">
    <property type="entry name" value="CalX-like_sf"/>
</dbReference>
<evidence type="ECO:0000256" key="4">
    <source>
        <dbReference type="SAM" id="MobiDB-lite"/>
    </source>
</evidence>
<dbReference type="Pfam" id="PF17963">
    <property type="entry name" value="Big_9"/>
    <property type="match status" value="1"/>
</dbReference>
<proteinExistence type="predicted"/>
<evidence type="ECO:0000256" key="1">
    <source>
        <dbReference type="ARBA" id="ARBA00022729"/>
    </source>
</evidence>
<dbReference type="PANTHER" id="PTHR46682:SF1">
    <property type="entry name" value="ADHESION G-PROTEIN COUPLED RECEPTOR V1"/>
    <property type="match status" value="1"/>
</dbReference>
<keyword evidence="1 5" id="KW-0732">Signal</keyword>
<dbReference type="Gene3D" id="2.60.40.2030">
    <property type="match status" value="4"/>
</dbReference>
<sequence length="871" mass="91890">MTTIIQRGSNFAKLPIILLVLLAFSSTSIFAQANSIKSGVTFNWADTQTTFDDPATLSSISLNGSEYTSFVVPTSYELTRLGPAGHASNNIRRNGTEFVTGSAGANWANDAILAYQSLNLNYYFESYQNGDQFCDNQSKVATTDAQIQTITYSPGIPSNPEGILAVTERAGNNCLYIELYGTPAGGGPNQLLGSTFIKNGAQLQGLQPQTPPQGSSDYWSSGRNNDKNDQVIGIALFELSSLAPTGSTITSIRYLGATKDHGDGKFFLMQTYAQDDFFEPEFEEVFNGDVGANDNVPIGSTYSLFDNIQPLNGTVIVNTDGTFTYTPDFGFSGTDTFEVQVCLPAPNQNVCDISVVTLNVKSSVSIDDASANEGDNLTFTISTNNPSTEPLDFNISYTNNSTTNADYSGPSTVTLQANASSITFDVLAIDDDWVEATQQNFTVTISEPSGAVTITDGEGTGTVIDTDIAYVVGGNFSVDEGDTIQYRLFLSTGTNTSGQQYAGIEDSYSVDFATEERPTSSNPATDGSDFNSFSTTVSFPPNAIAGTEIFIPVPTTEDNLIEPTEEFSGVKSRNTAETSKYGTGPSRVSINTEKSALRILDDDNNPGNGLSIVQTDVVVTEGAGVTATFDVTLTGDYAAGFDVDFSTAFGTATATDFTPITNGTISFAGNDGEVQQIVVSILNDNIIEPQEAYTVTLNSTTDPLVPINDGTANGIINDDDNNPGDGLSIVQTDVVVTEGAGVTATFDVTLTGDYAAGFDVDFSTAFGTATATDFTPITNGTISFAGNDGEVQQIVVSILNDNIIEAQEAYTVTLNSTTDPLVPINDGTANGIINDDDNNPGNGLSIVQTDVVVTEGAGVTATFDVTLTGDY</sequence>
<comment type="caution">
    <text evidence="7">The sequence shown here is derived from an EMBL/GenBank/DDBJ whole genome shotgun (WGS) entry which is preliminary data.</text>
</comment>
<dbReference type="SMART" id="SM00237">
    <property type="entry name" value="Calx_beta"/>
    <property type="match status" value="2"/>
</dbReference>
<gene>
    <name evidence="7" type="ORF">ACFSQJ_00495</name>
</gene>
<feature type="compositionally biased region" description="Low complexity" evidence="4">
    <location>
        <begin position="204"/>
        <end position="214"/>
    </location>
</feature>
<dbReference type="SUPFAM" id="SSF141072">
    <property type="entry name" value="CalX-like"/>
    <property type="match status" value="4"/>
</dbReference>
<protein>
    <submittedName>
        <fullName evidence="7">Calx-beta domain-containing protein</fullName>
    </submittedName>
</protein>
<feature type="signal peptide" evidence="5">
    <location>
        <begin position="1"/>
        <end position="33"/>
    </location>
</feature>
<evidence type="ECO:0000256" key="3">
    <source>
        <dbReference type="ARBA" id="ARBA00022837"/>
    </source>
</evidence>
<keyword evidence="3" id="KW-0106">Calcium</keyword>
<keyword evidence="8" id="KW-1185">Reference proteome</keyword>
<dbReference type="Pfam" id="PF03160">
    <property type="entry name" value="Calx-beta"/>
    <property type="match status" value="4"/>
</dbReference>
<evidence type="ECO:0000256" key="5">
    <source>
        <dbReference type="SAM" id="SignalP"/>
    </source>
</evidence>
<feature type="compositionally biased region" description="Polar residues" evidence="4">
    <location>
        <begin position="571"/>
        <end position="587"/>
    </location>
</feature>
<evidence type="ECO:0000259" key="6">
    <source>
        <dbReference type="SMART" id="SM00237"/>
    </source>
</evidence>
<reference evidence="8" key="1">
    <citation type="journal article" date="2019" name="Int. J. Syst. Evol. Microbiol.">
        <title>The Global Catalogue of Microorganisms (GCM) 10K type strain sequencing project: providing services to taxonomists for standard genome sequencing and annotation.</title>
        <authorList>
            <consortium name="The Broad Institute Genomics Platform"/>
            <consortium name="The Broad Institute Genome Sequencing Center for Infectious Disease"/>
            <person name="Wu L."/>
            <person name="Ma J."/>
        </authorList>
    </citation>
    <scope>NUCLEOTIDE SEQUENCE [LARGE SCALE GENOMIC DNA]</scope>
    <source>
        <strain evidence="8">KCTC 52368</strain>
    </source>
</reference>
<feature type="region of interest" description="Disordered" evidence="4">
    <location>
        <begin position="566"/>
        <end position="587"/>
    </location>
</feature>
<keyword evidence="2" id="KW-0677">Repeat</keyword>
<evidence type="ECO:0000256" key="2">
    <source>
        <dbReference type="ARBA" id="ARBA00022737"/>
    </source>
</evidence>